<accession>A7E828</accession>
<dbReference type="InParanoid" id="A7E828"/>
<dbReference type="GeneID" id="5493740"/>
<evidence type="ECO:0000313" key="2">
    <source>
        <dbReference type="Proteomes" id="UP000001312"/>
    </source>
</evidence>
<dbReference type="KEGG" id="ssl:SS1G_01456"/>
<name>A7E828_SCLS1</name>
<dbReference type="HOGENOM" id="CLU_2623466_0_0_1"/>
<gene>
    <name evidence="1" type="ORF">SS1G_01456</name>
</gene>
<keyword evidence="2" id="KW-1185">Reference proteome</keyword>
<organism evidence="1 2">
    <name type="scientific">Sclerotinia sclerotiorum (strain ATCC 18683 / 1980 / Ss-1)</name>
    <name type="common">White mold</name>
    <name type="synonym">Whetzelinia sclerotiorum</name>
    <dbReference type="NCBI Taxonomy" id="665079"/>
    <lineage>
        <taxon>Eukaryota</taxon>
        <taxon>Fungi</taxon>
        <taxon>Dikarya</taxon>
        <taxon>Ascomycota</taxon>
        <taxon>Pezizomycotina</taxon>
        <taxon>Leotiomycetes</taxon>
        <taxon>Helotiales</taxon>
        <taxon>Sclerotiniaceae</taxon>
        <taxon>Sclerotinia</taxon>
    </lineage>
</organism>
<protein>
    <submittedName>
        <fullName evidence="1">Uncharacterized protein</fullName>
    </submittedName>
</protein>
<sequence length="78" mass="8845">MCPKARRKSRYAKKTTVAVAEIRMTKISRVKYKAVEAIEGPNVILSTKTIMFITTIPPFVNVSPRPTSEEPQMALQMY</sequence>
<reference evidence="2" key="1">
    <citation type="journal article" date="2011" name="PLoS Genet.">
        <title>Genomic analysis of the necrotrophic fungal pathogens Sclerotinia sclerotiorum and Botrytis cinerea.</title>
        <authorList>
            <person name="Amselem J."/>
            <person name="Cuomo C.A."/>
            <person name="van Kan J.A."/>
            <person name="Viaud M."/>
            <person name="Benito E.P."/>
            <person name="Couloux A."/>
            <person name="Coutinho P.M."/>
            <person name="de Vries R.P."/>
            <person name="Dyer P.S."/>
            <person name="Fillinger S."/>
            <person name="Fournier E."/>
            <person name="Gout L."/>
            <person name="Hahn M."/>
            <person name="Kohn L."/>
            <person name="Lapalu N."/>
            <person name="Plummer K.M."/>
            <person name="Pradier J.M."/>
            <person name="Quevillon E."/>
            <person name="Sharon A."/>
            <person name="Simon A."/>
            <person name="ten Have A."/>
            <person name="Tudzynski B."/>
            <person name="Tudzynski P."/>
            <person name="Wincker P."/>
            <person name="Andrew M."/>
            <person name="Anthouard V."/>
            <person name="Beever R.E."/>
            <person name="Beffa R."/>
            <person name="Benoit I."/>
            <person name="Bouzid O."/>
            <person name="Brault B."/>
            <person name="Chen Z."/>
            <person name="Choquer M."/>
            <person name="Collemare J."/>
            <person name="Cotton P."/>
            <person name="Danchin E.G."/>
            <person name="Da Silva C."/>
            <person name="Gautier A."/>
            <person name="Giraud C."/>
            <person name="Giraud T."/>
            <person name="Gonzalez C."/>
            <person name="Grossetete S."/>
            <person name="Guldener U."/>
            <person name="Henrissat B."/>
            <person name="Howlett B.J."/>
            <person name="Kodira C."/>
            <person name="Kretschmer M."/>
            <person name="Lappartient A."/>
            <person name="Leroch M."/>
            <person name="Levis C."/>
            <person name="Mauceli E."/>
            <person name="Neuveglise C."/>
            <person name="Oeser B."/>
            <person name="Pearson M."/>
            <person name="Poulain J."/>
            <person name="Poussereau N."/>
            <person name="Quesneville H."/>
            <person name="Rascle C."/>
            <person name="Schumacher J."/>
            <person name="Segurens B."/>
            <person name="Sexton A."/>
            <person name="Silva E."/>
            <person name="Sirven C."/>
            <person name="Soanes D.M."/>
            <person name="Talbot N.J."/>
            <person name="Templeton M."/>
            <person name="Yandava C."/>
            <person name="Yarden O."/>
            <person name="Zeng Q."/>
            <person name="Rollins J.A."/>
            <person name="Lebrun M.H."/>
            <person name="Dickman M."/>
        </authorList>
    </citation>
    <scope>NUCLEOTIDE SEQUENCE [LARGE SCALE GENOMIC DNA]</scope>
    <source>
        <strain evidence="2">ATCC 18683 / 1980 / Ss-1</strain>
    </source>
</reference>
<evidence type="ECO:0000313" key="1">
    <source>
        <dbReference type="EMBL" id="EDN96530.1"/>
    </source>
</evidence>
<dbReference type="Proteomes" id="UP000001312">
    <property type="component" value="Unassembled WGS sequence"/>
</dbReference>
<dbReference type="AlphaFoldDB" id="A7E828"/>
<dbReference type="RefSeq" id="XP_001597262.1">
    <property type="nucleotide sequence ID" value="XM_001597212.1"/>
</dbReference>
<proteinExistence type="predicted"/>
<dbReference type="EMBL" id="CH476622">
    <property type="protein sequence ID" value="EDN96530.1"/>
    <property type="molecule type" value="Genomic_DNA"/>
</dbReference>